<dbReference type="Proteomes" id="UP000236161">
    <property type="component" value="Unassembled WGS sequence"/>
</dbReference>
<organism evidence="1 2">
    <name type="scientific">Apostasia shenzhenica</name>
    <dbReference type="NCBI Taxonomy" id="1088818"/>
    <lineage>
        <taxon>Eukaryota</taxon>
        <taxon>Viridiplantae</taxon>
        <taxon>Streptophyta</taxon>
        <taxon>Embryophyta</taxon>
        <taxon>Tracheophyta</taxon>
        <taxon>Spermatophyta</taxon>
        <taxon>Magnoliopsida</taxon>
        <taxon>Liliopsida</taxon>
        <taxon>Asparagales</taxon>
        <taxon>Orchidaceae</taxon>
        <taxon>Apostasioideae</taxon>
        <taxon>Apostasia</taxon>
    </lineage>
</organism>
<protein>
    <submittedName>
        <fullName evidence="1">Uncharacterized protein</fullName>
    </submittedName>
</protein>
<evidence type="ECO:0000313" key="1">
    <source>
        <dbReference type="EMBL" id="PKA61991.1"/>
    </source>
</evidence>
<reference evidence="1 2" key="1">
    <citation type="journal article" date="2017" name="Nature">
        <title>The Apostasia genome and the evolution of orchids.</title>
        <authorList>
            <person name="Zhang G.Q."/>
            <person name="Liu K.W."/>
            <person name="Li Z."/>
            <person name="Lohaus R."/>
            <person name="Hsiao Y.Y."/>
            <person name="Niu S.C."/>
            <person name="Wang J.Y."/>
            <person name="Lin Y.C."/>
            <person name="Xu Q."/>
            <person name="Chen L.J."/>
            <person name="Yoshida K."/>
            <person name="Fujiwara S."/>
            <person name="Wang Z.W."/>
            <person name="Zhang Y.Q."/>
            <person name="Mitsuda N."/>
            <person name="Wang M."/>
            <person name="Liu G.H."/>
            <person name="Pecoraro L."/>
            <person name="Huang H.X."/>
            <person name="Xiao X.J."/>
            <person name="Lin M."/>
            <person name="Wu X.Y."/>
            <person name="Wu W.L."/>
            <person name="Chen Y.Y."/>
            <person name="Chang S.B."/>
            <person name="Sakamoto S."/>
            <person name="Ohme-Takagi M."/>
            <person name="Yagi M."/>
            <person name="Zeng S.J."/>
            <person name="Shen C.Y."/>
            <person name="Yeh C.M."/>
            <person name="Luo Y.B."/>
            <person name="Tsai W.C."/>
            <person name="Van de Peer Y."/>
            <person name="Liu Z.J."/>
        </authorList>
    </citation>
    <scope>NUCLEOTIDE SEQUENCE [LARGE SCALE GENOMIC DNA]</scope>
    <source>
        <strain evidence="2">cv. Shenzhen</strain>
        <tissue evidence="1">Stem</tissue>
    </source>
</reference>
<dbReference type="AlphaFoldDB" id="A0A2I0B2G6"/>
<gene>
    <name evidence="1" type="ORF">AXF42_Ash019197</name>
</gene>
<accession>A0A2I0B2G6</accession>
<dbReference type="EMBL" id="KZ451922">
    <property type="protein sequence ID" value="PKA61991.1"/>
    <property type="molecule type" value="Genomic_DNA"/>
</dbReference>
<name>A0A2I0B2G6_9ASPA</name>
<keyword evidence="2" id="KW-1185">Reference proteome</keyword>
<proteinExistence type="predicted"/>
<evidence type="ECO:0000313" key="2">
    <source>
        <dbReference type="Proteomes" id="UP000236161"/>
    </source>
</evidence>
<sequence length="69" mass="8168">MRILDLHVWKKCFVRETTRSGHADCNRYNSITSSSMLARKVLARRGRGLIEPSWPRFDRGLKYVRTEMN</sequence>